<evidence type="ECO:0000313" key="1">
    <source>
        <dbReference type="EMBL" id="GBN80195.1"/>
    </source>
</evidence>
<keyword evidence="2" id="KW-1185">Reference proteome</keyword>
<organism evidence="1 2">
    <name type="scientific">Araneus ventricosus</name>
    <name type="common">Orbweaver spider</name>
    <name type="synonym">Epeira ventricosa</name>
    <dbReference type="NCBI Taxonomy" id="182803"/>
    <lineage>
        <taxon>Eukaryota</taxon>
        <taxon>Metazoa</taxon>
        <taxon>Ecdysozoa</taxon>
        <taxon>Arthropoda</taxon>
        <taxon>Chelicerata</taxon>
        <taxon>Arachnida</taxon>
        <taxon>Araneae</taxon>
        <taxon>Araneomorphae</taxon>
        <taxon>Entelegynae</taxon>
        <taxon>Araneoidea</taxon>
        <taxon>Araneidae</taxon>
        <taxon>Araneus</taxon>
    </lineage>
</organism>
<dbReference type="AlphaFoldDB" id="A0A4Y2RYX4"/>
<dbReference type="EMBL" id="BGPR01018809">
    <property type="protein sequence ID" value="GBN80195.1"/>
    <property type="molecule type" value="Genomic_DNA"/>
</dbReference>
<dbReference type="OrthoDB" id="8058698at2759"/>
<reference evidence="1 2" key="1">
    <citation type="journal article" date="2019" name="Sci. Rep.">
        <title>Orb-weaving spider Araneus ventricosus genome elucidates the spidroin gene catalogue.</title>
        <authorList>
            <person name="Kono N."/>
            <person name="Nakamura H."/>
            <person name="Ohtoshi R."/>
            <person name="Moran D.A.P."/>
            <person name="Shinohara A."/>
            <person name="Yoshida Y."/>
            <person name="Fujiwara M."/>
            <person name="Mori M."/>
            <person name="Tomita M."/>
            <person name="Arakawa K."/>
        </authorList>
    </citation>
    <scope>NUCLEOTIDE SEQUENCE [LARGE SCALE GENOMIC DNA]</scope>
</reference>
<protein>
    <submittedName>
        <fullName evidence="1">Uncharacterized protein</fullName>
    </submittedName>
</protein>
<comment type="caution">
    <text evidence="1">The sequence shown here is derived from an EMBL/GenBank/DDBJ whole genome shotgun (WGS) entry which is preliminary data.</text>
</comment>
<proteinExistence type="predicted"/>
<gene>
    <name evidence="1" type="ORF">AVEN_250469_1</name>
</gene>
<evidence type="ECO:0000313" key="2">
    <source>
        <dbReference type="Proteomes" id="UP000499080"/>
    </source>
</evidence>
<accession>A0A4Y2RYX4</accession>
<name>A0A4Y2RYX4_ARAVE</name>
<sequence>MFRILERQLLLDQRGPKTGRIGSVDIPVTKGMIKRAERSCNWLRHEISLSESSYLNAVSHSLSNNSEHFGDGDVGAGVENKVEDNFVKDDKFTKSRGKTYKPKLHLIETVVIAQRYNVRERVVAYITSAVLHAALKAVIISSGQFSDITSALVVDKNKIRREKFKVARNLKQHSTDDDLIKSLYFDGRKDETKTQTGIFREEHISHVAEPNSQYISHVTPSSASAHHETTVIFEYITSQLNGESYEFDVLRCDGTNANTD</sequence>
<dbReference type="Proteomes" id="UP000499080">
    <property type="component" value="Unassembled WGS sequence"/>
</dbReference>